<accession>A0A8S3Y5J6</accession>
<dbReference type="AlphaFoldDB" id="A0A8S3Y5J6"/>
<keyword evidence="3" id="KW-0862">Zinc</keyword>
<dbReference type="PROSITE" id="PS50016">
    <property type="entry name" value="ZF_PHD_2"/>
    <property type="match status" value="1"/>
</dbReference>
<keyword evidence="1" id="KW-0479">Metal-binding</keyword>
<dbReference type="Proteomes" id="UP000691718">
    <property type="component" value="Unassembled WGS sequence"/>
</dbReference>
<evidence type="ECO:0000256" key="3">
    <source>
        <dbReference type="ARBA" id="ARBA00022833"/>
    </source>
</evidence>
<evidence type="ECO:0000313" key="8">
    <source>
        <dbReference type="Proteomes" id="UP000691718"/>
    </source>
</evidence>
<feature type="compositionally biased region" description="Basic and acidic residues" evidence="5">
    <location>
        <begin position="317"/>
        <end position="343"/>
    </location>
</feature>
<dbReference type="CDD" id="cd15489">
    <property type="entry name" value="PHD_SF"/>
    <property type="match status" value="1"/>
</dbReference>
<dbReference type="EMBL" id="CAJQZP010001576">
    <property type="protein sequence ID" value="CAG5055324.1"/>
    <property type="molecule type" value="Genomic_DNA"/>
</dbReference>
<feature type="domain" description="PHD-type" evidence="6">
    <location>
        <begin position="361"/>
        <end position="406"/>
    </location>
</feature>
<feature type="region of interest" description="Disordered" evidence="5">
    <location>
        <begin position="317"/>
        <end position="354"/>
    </location>
</feature>
<evidence type="ECO:0000256" key="2">
    <source>
        <dbReference type="ARBA" id="ARBA00022771"/>
    </source>
</evidence>
<evidence type="ECO:0000259" key="6">
    <source>
        <dbReference type="PROSITE" id="PS50016"/>
    </source>
</evidence>
<evidence type="ECO:0000256" key="5">
    <source>
        <dbReference type="SAM" id="MobiDB-lite"/>
    </source>
</evidence>
<dbReference type="InterPro" id="IPR019787">
    <property type="entry name" value="Znf_PHD-finger"/>
</dbReference>
<evidence type="ECO:0000256" key="4">
    <source>
        <dbReference type="PROSITE-ProRule" id="PRU00146"/>
    </source>
</evidence>
<dbReference type="SMART" id="SM00249">
    <property type="entry name" value="PHD"/>
    <property type="match status" value="1"/>
</dbReference>
<feature type="compositionally biased region" description="Basic residues" evidence="5">
    <location>
        <begin position="344"/>
        <end position="354"/>
    </location>
</feature>
<evidence type="ECO:0000313" key="7">
    <source>
        <dbReference type="EMBL" id="CAG5055324.1"/>
    </source>
</evidence>
<organism evidence="7 8">
    <name type="scientific">Parnassius apollo</name>
    <name type="common">Apollo butterfly</name>
    <name type="synonym">Papilio apollo</name>
    <dbReference type="NCBI Taxonomy" id="110799"/>
    <lineage>
        <taxon>Eukaryota</taxon>
        <taxon>Metazoa</taxon>
        <taxon>Ecdysozoa</taxon>
        <taxon>Arthropoda</taxon>
        <taxon>Hexapoda</taxon>
        <taxon>Insecta</taxon>
        <taxon>Pterygota</taxon>
        <taxon>Neoptera</taxon>
        <taxon>Endopterygota</taxon>
        <taxon>Lepidoptera</taxon>
        <taxon>Glossata</taxon>
        <taxon>Ditrysia</taxon>
        <taxon>Papilionoidea</taxon>
        <taxon>Papilionidae</taxon>
        <taxon>Parnassiinae</taxon>
        <taxon>Parnassini</taxon>
        <taxon>Parnassius</taxon>
        <taxon>Parnassius</taxon>
    </lineage>
</organism>
<feature type="compositionally biased region" description="Polar residues" evidence="5">
    <location>
        <begin position="243"/>
        <end position="255"/>
    </location>
</feature>
<comment type="caution">
    <text evidence="7">The sequence shown here is derived from an EMBL/GenBank/DDBJ whole genome shotgun (WGS) entry which is preliminary data.</text>
</comment>
<name>A0A8S3Y5J6_PARAO</name>
<gene>
    <name evidence="7" type="ORF">PAPOLLO_LOCUS26267</name>
</gene>
<dbReference type="OrthoDB" id="8058166at2759"/>
<feature type="compositionally biased region" description="Polar residues" evidence="5">
    <location>
        <begin position="263"/>
        <end position="272"/>
    </location>
</feature>
<keyword evidence="2 4" id="KW-0863">Zinc-finger</keyword>
<dbReference type="GO" id="GO:0008270">
    <property type="term" value="F:zinc ion binding"/>
    <property type="evidence" value="ECO:0007669"/>
    <property type="project" value="UniProtKB-KW"/>
</dbReference>
<sequence length="406" mass="45491">MTTANITSGFRATGLYPLNPNAIPETAFAPSILTQRSIHSVLSNENEVLGHPSPNSDTAMDTHEDSCSSPPIATLRELRDLIATEILPGTPDTPDIQVFENYSSVRHTPAFADDENLPWTSGIHNKQSLVAYSDTDESSDTETKSKFVKSKIISKFLNRPLPVRRLRIYSSTDSETDVTNDGSKVVSVPQSPQTFEVAVDVHLSPKSKINQVPERSEHILPLSQHSKSIISASPTISYLPRPQCTSTSPRNSSQDSPDEDNVTLAQLSTKSPFQKFMPTPDYGDIKTRPRKKALNYKGQRVTKDLFKIKDTKVGEKKAISDKLKKPVRKDTNSKSNKKNEKNSTKKNVKTRRRKKNKEEESWYCHACDEDKVADMRSCRDCSRWYHDECIGLTTEDVNAFLCPDCD</sequence>
<feature type="region of interest" description="Disordered" evidence="5">
    <location>
        <begin position="231"/>
        <end position="298"/>
    </location>
</feature>
<reference evidence="7" key="1">
    <citation type="submission" date="2021-04" db="EMBL/GenBank/DDBJ databases">
        <authorList>
            <person name="Tunstrom K."/>
        </authorList>
    </citation>
    <scope>NUCLEOTIDE SEQUENCE</scope>
</reference>
<evidence type="ECO:0000256" key="1">
    <source>
        <dbReference type="ARBA" id="ARBA00022723"/>
    </source>
</evidence>
<protein>
    <submittedName>
        <fullName evidence="7">(apollo) hypothetical protein</fullName>
    </submittedName>
</protein>
<dbReference type="InterPro" id="IPR001965">
    <property type="entry name" value="Znf_PHD"/>
</dbReference>
<feature type="region of interest" description="Disordered" evidence="5">
    <location>
        <begin position="48"/>
        <end position="69"/>
    </location>
</feature>
<proteinExistence type="predicted"/>
<keyword evidence="8" id="KW-1185">Reference proteome</keyword>